<evidence type="ECO:0000256" key="2">
    <source>
        <dbReference type="ARBA" id="ARBA00023043"/>
    </source>
</evidence>
<feature type="region of interest" description="Disordered" evidence="4">
    <location>
        <begin position="65"/>
        <end position="132"/>
    </location>
</feature>
<feature type="compositionally biased region" description="Acidic residues" evidence="4">
    <location>
        <begin position="33"/>
        <end position="42"/>
    </location>
</feature>
<feature type="repeat" description="ANK" evidence="3">
    <location>
        <begin position="220"/>
        <end position="252"/>
    </location>
</feature>
<keyword evidence="2 3" id="KW-0040">ANK repeat</keyword>
<protein>
    <submittedName>
        <fullName evidence="5">ANK</fullName>
    </submittedName>
</protein>
<keyword evidence="1" id="KW-0677">Repeat</keyword>
<dbReference type="Gene3D" id="1.25.40.20">
    <property type="entry name" value="Ankyrin repeat-containing domain"/>
    <property type="match status" value="1"/>
</dbReference>
<organism evidence="5 6">
    <name type="scientific">Seminavis robusta</name>
    <dbReference type="NCBI Taxonomy" id="568900"/>
    <lineage>
        <taxon>Eukaryota</taxon>
        <taxon>Sar</taxon>
        <taxon>Stramenopiles</taxon>
        <taxon>Ochrophyta</taxon>
        <taxon>Bacillariophyta</taxon>
        <taxon>Bacillariophyceae</taxon>
        <taxon>Bacillariophycidae</taxon>
        <taxon>Naviculales</taxon>
        <taxon>Naviculaceae</taxon>
        <taxon>Seminavis</taxon>
    </lineage>
</organism>
<name>A0A9N8EM63_9STRA</name>
<feature type="region of interest" description="Disordered" evidence="4">
    <location>
        <begin position="1"/>
        <end position="42"/>
    </location>
</feature>
<dbReference type="PANTHER" id="PTHR24166:SF48">
    <property type="entry name" value="PROTEIN VAPYRIN"/>
    <property type="match status" value="1"/>
</dbReference>
<evidence type="ECO:0000256" key="1">
    <source>
        <dbReference type="ARBA" id="ARBA00022737"/>
    </source>
</evidence>
<gene>
    <name evidence="5" type="ORF">SEMRO_1392_G268830.1</name>
</gene>
<proteinExistence type="predicted"/>
<sequence length="352" mass="39563">MMMKDSSSKSLLSKADQSQCSSKATIATASMSEFDDMSDNDTLGDDLDDLDKELLNFRSGRATVNKRDSVRPGSLSPALLRRRPRKITASGSLSPKGRPQAGPGFSRSNTVMTPQERRRRMPSVNTDLDDDLLGDSSKTNAVVVDETPATSPDECLQELLQGICATTLQSEFWEAYFTPVTDARLKAHSLKVSHAIRKNRFPTLKELHHKGMSLNGCNSHGESMIHLACRLGRQEIVEFMIGGPAQVSLRVQDDTGRTPLHDVCWTNKPNFDLIKVILEQCPELLFVQDKRGYTALRYIPPSCWKVWCDWLVQEQAWIKLKVKDSGFAHTRDVLDDAQQRLQKLLQRAEEFQ</sequence>
<dbReference type="OrthoDB" id="9995210at2759"/>
<accession>A0A9N8EM63</accession>
<dbReference type="InterPro" id="IPR002110">
    <property type="entry name" value="Ankyrin_rpt"/>
</dbReference>
<dbReference type="EMBL" id="CAICTM010001390">
    <property type="protein sequence ID" value="CAB9523233.1"/>
    <property type="molecule type" value="Genomic_DNA"/>
</dbReference>
<dbReference type="PROSITE" id="PS50088">
    <property type="entry name" value="ANK_REPEAT"/>
    <property type="match status" value="1"/>
</dbReference>
<dbReference type="AlphaFoldDB" id="A0A9N8EM63"/>
<dbReference type="InterPro" id="IPR050889">
    <property type="entry name" value="Dendritic_Spine_Reg/Scaffold"/>
</dbReference>
<dbReference type="SMART" id="SM00248">
    <property type="entry name" value="ANK"/>
    <property type="match status" value="2"/>
</dbReference>
<evidence type="ECO:0000313" key="5">
    <source>
        <dbReference type="EMBL" id="CAB9523233.1"/>
    </source>
</evidence>
<dbReference type="SUPFAM" id="SSF48403">
    <property type="entry name" value="Ankyrin repeat"/>
    <property type="match status" value="1"/>
</dbReference>
<feature type="compositionally biased region" description="Low complexity" evidence="4">
    <location>
        <begin position="1"/>
        <end position="19"/>
    </location>
</feature>
<dbReference type="Proteomes" id="UP001153069">
    <property type="component" value="Unassembled WGS sequence"/>
</dbReference>
<feature type="compositionally biased region" description="Polar residues" evidence="4">
    <location>
        <begin position="20"/>
        <end position="31"/>
    </location>
</feature>
<evidence type="ECO:0000256" key="3">
    <source>
        <dbReference type="PROSITE-ProRule" id="PRU00023"/>
    </source>
</evidence>
<reference evidence="5" key="1">
    <citation type="submission" date="2020-06" db="EMBL/GenBank/DDBJ databases">
        <authorList>
            <consortium name="Plant Systems Biology data submission"/>
        </authorList>
    </citation>
    <scope>NUCLEOTIDE SEQUENCE</scope>
    <source>
        <strain evidence="5">D6</strain>
    </source>
</reference>
<comment type="caution">
    <text evidence="5">The sequence shown here is derived from an EMBL/GenBank/DDBJ whole genome shotgun (WGS) entry which is preliminary data.</text>
</comment>
<dbReference type="Pfam" id="PF12796">
    <property type="entry name" value="Ank_2"/>
    <property type="match status" value="1"/>
</dbReference>
<evidence type="ECO:0000313" key="6">
    <source>
        <dbReference type="Proteomes" id="UP001153069"/>
    </source>
</evidence>
<dbReference type="PANTHER" id="PTHR24166">
    <property type="entry name" value="ROLLING PEBBLES, ISOFORM B"/>
    <property type="match status" value="1"/>
</dbReference>
<keyword evidence="6" id="KW-1185">Reference proteome</keyword>
<evidence type="ECO:0000256" key="4">
    <source>
        <dbReference type="SAM" id="MobiDB-lite"/>
    </source>
</evidence>
<dbReference type="InterPro" id="IPR036770">
    <property type="entry name" value="Ankyrin_rpt-contain_sf"/>
</dbReference>